<feature type="chain" id="PRO_5002489168" description="TolC family type I secretion outer membrane protein" evidence="8">
    <location>
        <begin position="20"/>
        <end position="446"/>
    </location>
</feature>
<dbReference type="InterPro" id="IPR051906">
    <property type="entry name" value="TolC-like"/>
</dbReference>
<dbReference type="HOGENOM" id="CLU_012817_10_5_10"/>
<dbReference type="InterPro" id="IPR003423">
    <property type="entry name" value="OMP_efflux"/>
</dbReference>
<evidence type="ECO:0008006" key="11">
    <source>
        <dbReference type="Google" id="ProtNLM"/>
    </source>
</evidence>
<dbReference type="AlphaFoldDB" id="A0A0F5JE84"/>
<dbReference type="PATRIC" id="fig|927665.4.peg.2053"/>
<sequence length="446" mass="50796">MRRILITILAVSTALGAKAQEVYSLKQCIETGLERNYSIRIIRNEQLISDNNATQGNAGYLPTIDLSGGFSGTVNNNRNKLSDGTTEKENGVNSETENIGLNVNWTVFDGFGIQTEYARLKELKKMGELDTRLTIEDFVATLSGEYYNMIRQHIRLRNLRSSLDLSRERVRIAEERYHIGSGSRMDLQQAQVDFNADSSNVLNQLEVVHTSRIRLNELMALDNIDEQIALKDSVIRPNIFLDEIDLWQSTLASNASLLIAQKNQTLSELDYKKVKSRDYPYVKLNAGYGYTANWYEVGATDLQQRLGLNYGLTVGLNLFDGLNRRRERRNARIQIENSQLKKQELELGLRADMSNLWMAYRNNLDLWSLEKENVIVALENHRIAIDRYKLGELSGIELREAQISLLEAEERQSIAEYSTKLCEISLLQLSGQILTYVAPEPEKASF</sequence>
<evidence type="ECO:0000256" key="2">
    <source>
        <dbReference type="ARBA" id="ARBA00007613"/>
    </source>
</evidence>
<dbReference type="PANTHER" id="PTHR30026:SF20">
    <property type="entry name" value="OUTER MEMBRANE PROTEIN TOLC"/>
    <property type="match status" value="1"/>
</dbReference>
<keyword evidence="8" id="KW-0732">Signal</keyword>
<protein>
    <recommendedName>
        <fullName evidence="11">TolC family type I secretion outer membrane protein</fullName>
    </recommendedName>
</protein>
<dbReference type="Proteomes" id="UP000033047">
    <property type="component" value="Unassembled WGS sequence"/>
</dbReference>
<evidence type="ECO:0000256" key="8">
    <source>
        <dbReference type="SAM" id="SignalP"/>
    </source>
</evidence>
<keyword evidence="5" id="KW-0812">Transmembrane</keyword>
<dbReference type="GO" id="GO:0015288">
    <property type="term" value="F:porin activity"/>
    <property type="evidence" value="ECO:0007669"/>
    <property type="project" value="TreeGrafter"/>
</dbReference>
<evidence type="ECO:0000313" key="9">
    <source>
        <dbReference type="EMBL" id="KKB56028.1"/>
    </source>
</evidence>
<dbReference type="STRING" id="927665.HMPREF1535_02001"/>
<keyword evidence="4" id="KW-1134">Transmembrane beta strand</keyword>
<proteinExistence type="inferred from homology"/>
<dbReference type="GO" id="GO:0009279">
    <property type="term" value="C:cell outer membrane"/>
    <property type="evidence" value="ECO:0007669"/>
    <property type="project" value="UniProtKB-SubCell"/>
</dbReference>
<accession>A0A0F5JE84</accession>
<dbReference type="GO" id="GO:1990281">
    <property type="term" value="C:efflux pump complex"/>
    <property type="evidence" value="ECO:0007669"/>
    <property type="project" value="TreeGrafter"/>
</dbReference>
<dbReference type="SUPFAM" id="SSF56954">
    <property type="entry name" value="Outer membrane efflux proteins (OEP)"/>
    <property type="match status" value="1"/>
</dbReference>
<dbReference type="EMBL" id="AQHV01000011">
    <property type="protein sequence ID" value="KKB56028.1"/>
    <property type="molecule type" value="Genomic_DNA"/>
</dbReference>
<dbReference type="Pfam" id="PF02321">
    <property type="entry name" value="OEP"/>
    <property type="match status" value="2"/>
</dbReference>
<evidence type="ECO:0000256" key="3">
    <source>
        <dbReference type="ARBA" id="ARBA00022448"/>
    </source>
</evidence>
<evidence type="ECO:0000256" key="4">
    <source>
        <dbReference type="ARBA" id="ARBA00022452"/>
    </source>
</evidence>
<comment type="caution">
    <text evidence="9">The sequence shown here is derived from an EMBL/GenBank/DDBJ whole genome shotgun (WGS) entry which is preliminary data.</text>
</comment>
<evidence type="ECO:0000256" key="1">
    <source>
        <dbReference type="ARBA" id="ARBA00004442"/>
    </source>
</evidence>
<evidence type="ECO:0000256" key="6">
    <source>
        <dbReference type="ARBA" id="ARBA00023136"/>
    </source>
</evidence>
<organism evidence="9 10">
    <name type="scientific">Parabacteroides goldsteinii DSM 19448 = WAL 12034</name>
    <dbReference type="NCBI Taxonomy" id="927665"/>
    <lineage>
        <taxon>Bacteria</taxon>
        <taxon>Pseudomonadati</taxon>
        <taxon>Bacteroidota</taxon>
        <taxon>Bacteroidia</taxon>
        <taxon>Bacteroidales</taxon>
        <taxon>Tannerellaceae</taxon>
        <taxon>Parabacteroides</taxon>
    </lineage>
</organism>
<name>A0A0F5JE84_9BACT</name>
<dbReference type="Gene3D" id="1.20.1600.10">
    <property type="entry name" value="Outer membrane efflux proteins (OEP)"/>
    <property type="match status" value="1"/>
</dbReference>
<evidence type="ECO:0000256" key="7">
    <source>
        <dbReference type="ARBA" id="ARBA00023237"/>
    </source>
</evidence>
<dbReference type="PANTHER" id="PTHR30026">
    <property type="entry name" value="OUTER MEMBRANE PROTEIN TOLC"/>
    <property type="match status" value="1"/>
</dbReference>
<keyword evidence="6" id="KW-0472">Membrane</keyword>
<dbReference type="RefSeq" id="WP_046146000.1">
    <property type="nucleotide sequence ID" value="NZ_KQ033912.1"/>
</dbReference>
<feature type="signal peptide" evidence="8">
    <location>
        <begin position="1"/>
        <end position="19"/>
    </location>
</feature>
<evidence type="ECO:0000256" key="5">
    <source>
        <dbReference type="ARBA" id="ARBA00022692"/>
    </source>
</evidence>
<evidence type="ECO:0000313" key="10">
    <source>
        <dbReference type="Proteomes" id="UP000033047"/>
    </source>
</evidence>
<comment type="similarity">
    <text evidence="2">Belongs to the outer membrane factor (OMF) (TC 1.B.17) family.</text>
</comment>
<reference evidence="9 10" key="1">
    <citation type="submission" date="2013-04" db="EMBL/GenBank/DDBJ databases">
        <title>The Genome Sequence of Parabacteroides goldsteinii DSM 19448.</title>
        <authorList>
            <consortium name="The Broad Institute Genomics Platform"/>
            <person name="Earl A."/>
            <person name="Ward D."/>
            <person name="Feldgarden M."/>
            <person name="Gevers D."/>
            <person name="Martens E."/>
            <person name="Sakamoto M."/>
            <person name="Benno Y."/>
            <person name="Song Y."/>
            <person name="Liu C."/>
            <person name="Lee J."/>
            <person name="Bolanos M."/>
            <person name="Vaisanen M.L."/>
            <person name="Finegold S.M."/>
            <person name="Walker B."/>
            <person name="Young S."/>
            <person name="Zeng Q."/>
            <person name="Gargeya S."/>
            <person name="Fitzgerald M."/>
            <person name="Haas B."/>
            <person name="Abouelleil A."/>
            <person name="Allen A.W."/>
            <person name="Alvarado L."/>
            <person name="Arachchi H.M."/>
            <person name="Berlin A.M."/>
            <person name="Chapman S.B."/>
            <person name="Gainer-Dewar J."/>
            <person name="Goldberg J."/>
            <person name="Griggs A."/>
            <person name="Gujja S."/>
            <person name="Hansen M."/>
            <person name="Howarth C."/>
            <person name="Imamovic A."/>
            <person name="Ireland A."/>
            <person name="Larimer J."/>
            <person name="McCowan C."/>
            <person name="Murphy C."/>
            <person name="Pearson M."/>
            <person name="Poon T.W."/>
            <person name="Priest M."/>
            <person name="Roberts A."/>
            <person name="Saif S."/>
            <person name="Shea T."/>
            <person name="Sisk P."/>
            <person name="Sykes S."/>
            <person name="Wortman J."/>
            <person name="Nusbaum C."/>
            <person name="Birren B."/>
        </authorList>
    </citation>
    <scope>NUCLEOTIDE SEQUENCE [LARGE SCALE GENOMIC DNA]</scope>
    <source>
        <strain evidence="9 10">DSM 19448</strain>
    </source>
</reference>
<dbReference type="GO" id="GO:0015562">
    <property type="term" value="F:efflux transmembrane transporter activity"/>
    <property type="evidence" value="ECO:0007669"/>
    <property type="project" value="InterPro"/>
</dbReference>
<keyword evidence="3" id="KW-0813">Transport</keyword>
<gene>
    <name evidence="9" type="ORF">HMPREF1535_02001</name>
</gene>
<keyword evidence="7" id="KW-0998">Cell outer membrane</keyword>
<comment type="subcellular location">
    <subcellularLocation>
        <location evidence="1">Cell outer membrane</location>
    </subcellularLocation>
</comment>